<dbReference type="RefSeq" id="XP_053582600.1">
    <property type="nucleotide sequence ID" value="XM_053733687.1"/>
</dbReference>
<reference evidence="1 2" key="1">
    <citation type="submission" date="2019-12" db="EMBL/GenBank/DDBJ databases">
        <title>Chromosome-level assembly of the Caenorhabditis remanei genome.</title>
        <authorList>
            <person name="Teterina A.A."/>
            <person name="Willis J.H."/>
            <person name="Phillips P.C."/>
        </authorList>
    </citation>
    <scope>NUCLEOTIDE SEQUENCE [LARGE SCALE GENOMIC DNA]</scope>
    <source>
        <strain evidence="1 2">PX506</strain>
        <tissue evidence="1">Whole organism</tissue>
    </source>
</reference>
<dbReference type="KEGG" id="crq:GCK72_020623"/>
<accession>A0A6A5GHN1</accession>
<dbReference type="Proteomes" id="UP000483820">
    <property type="component" value="Chromosome V"/>
</dbReference>
<dbReference type="CTD" id="78776961"/>
<proteinExistence type="predicted"/>
<comment type="caution">
    <text evidence="1">The sequence shown here is derived from an EMBL/GenBank/DDBJ whole genome shotgun (WGS) entry which is preliminary data.</text>
</comment>
<gene>
    <name evidence="1" type="ORF">GCK72_020623</name>
</gene>
<protein>
    <submittedName>
        <fullName evidence="1">Uncharacterized protein</fullName>
    </submittedName>
</protein>
<name>A0A6A5GHN1_CAERE</name>
<sequence length="83" mass="9718">MKLEQYNKNLNSTIHYDYTRRPSWWSSHRNSIPKIVISPGFTTPEFENLERGSPIGHVIQCNLQSSRLNKSQSNLHLALPQRR</sequence>
<evidence type="ECO:0000313" key="1">
    <source>
        <dbReference type="EMBL" id="KAF1754065.1"/>
    </source>
</evidence>
<organism evidence="1 2">
    <name type="scientific">Caenorhabditis remanei</name>
    <name type="common">Caenorhabditis vulgaris</name>
    <dbReference type="NCBI Taxonomy" id="31234"/>
    <lineage>
        <taxon>Eukaryota</taxon>
        <taxon>Metazoa</taxon>
        <taxon>Ecdysozoa</taxon>
        <taxon>Nematoda</taxon>
        <taxon>Chromadorea</taxon>
        <taxon>Rhabditida</taxon>
        <taxon>Rhabditina</taxon>
        <taxon>Rhabditomorpha</taxon>
        <taxon>Rhabditoidea</taxon>
        <taxon>Rhabditidae</taxon>
        <taxon>Peloderinae</taxon>
        <taxon>Caenorhabditis</taxon>
    </lineage>
</organism>
<dbReference type="AlphaFoldDB" id="A0A6A5GHN1"/>
<evidence type="ECO:0000313" key="2">
    <source>
        <dbReference type="Proteomes" id="UP000483820"/>
    </source>
</evidence>
<dbReference type="GeneID" id="78776961"/>
<dbReference type="EMBL" id="WUAV01000005">
    <property type="protein sequence ID" value="KAF1754065.1"/>
    <property type="molecule type" value="Genomic_DNA"/>
</dbReference>